<name>A0A4U8Z2H8_METTU</name>
<dbReference type="Gene3D" id="3.50.50.60">
    <property type="entry name" value="FAD/NAD(P)-binding domain"/>
    <property type="match status" value="1"/>
</dbReference>
<feature type="region of interest" description="Disordered" evidence="1">
    <location>
        <begin position="108"/>
        <end position="143"/>
    </location>
</feature>
<gene>
    <name evidence="2" type="ORF">MTUNDRAET4_2648</name>
</gene>
<dbReference type="AlphaFoldDB" id="A0A4U8Z2H8"/>
<dbReference type="InterPro" id="IPR036188">
    <property type="entry name" value="FAD/NAD-bd_sf"/>
</dbReference>
<dbReference type="EMBL" id="LR536450">
    <property type="protein sequence ID" value="VFU09535.1"/>
    <property type="molecule type" value="Genomic_DNA"/>
</dbReference>
<evidence type="ECO:0000313" key="3">
    <source>
        <dbReference type="Proteomes" id="UP000294360"/>
    </source>
</evidence>
<evidence type="ECO:0000313" key="2">
    <source>
        <dbReference type="EMBL" id="VFU09535.1"/>
    </source>
</evidence>
<feature type="compositionally biased region" description="Basic residues" evidence="1">
    <location>
        <begin position="108"/>
        <end position="118"/>
    </location>
</feature>
<proteinExistence type="predicted"/>
<organism evidence="2 3">
    <name type="scientific">Methylocella tundrae</name>
    <dbReference type="NCBI Taxonomy" id="227605"/>
    <lineage>
        <taxon>Bacteria</taxon>
        <taxon>Pseudomonadati</taxon>
        <taxon>Pseudomonadota</taxon>
        <taxon>Alphaproteobacteria</taxon>
        <taxon>Hyphomicrobiales</taxon>
        <taxon>Beijerinckiaceae</taxon>
        <taxon>Methylocella</taxon>
    </lineage>
</organism>
<evidence type="ECO:0000256" key="1">
    <source>
        <dbReference type="SAM" id="MobiDB-lite"/>
    </source>
</evidence>
<dbReference type="Proteomes" id="UP000294360">
    <property type="component" value="Chromosome"/>
</dbReference>
<feature type="compositionally biased region" description="Basic residues" evidence="1">
    <location>
        <begin position="133"/>
        <end position="143"/>
    </location>
</feature>
<protein>
    <submittedName>
        <fullName evidence="2">Uncharacterized protein</fullName>
    </submittedName>
</protein>
<sequence>MIEGEAPGGQAGTSSRIENYLGFPTGISGQALAGRAQVQAQKFGAKLAISREVAGIDCARNPFVLRLRRRRRGPHRNPSHRLRRAIANLTLRITTASRGMAFITPRRRWRPSSAKARKSSLSEAATLPVRPRFSSRARPRMCT</sequence>
<reference evidence="2 3" key="1">
    <citation type="submission" date="2019-03" db="EMBL/GenBank/DDBJ databases">
        <authorList>
            <person name="Kox A.R. M."/>
        </authorList>
    </citation>
    <scope>NUCLEOTIDE SEQUENCE [LARGE SCALE GENOMIC DNA]</scope>
    <source>
        <strain evidence="2">MTUNDRAET4 annotated genome</strain>
    </source>
</reference>
<accession>A0A4U8Z2H8</accession>
<dbReference type="KEGG" id="mtun:MTUNDRAET4_2648"/>